<evidence type="ECO:0000313" key="7">
    <source>
        <dbReference type="Proteomes" id="UP000018948"/>
    </source>
</evidence>
<protein>
    <recommendedName>
        <fullName evidence="5">RxLR effector protein</fullName>
    </recommendedName>
</protein>
<organism evidence="6 7">
    <name type="scientific">Phytophthora nicotianae P10297</name>
    <dbReference type="NCBI Taxonomy" id="1317064"/>
    <lineage>
        <taxon>Eukaryota</taxon>
        <taxon>Sar</taxon>
        <taxon>Stramenopiles</taxon>
        <taxon>Oomycota</taxon>
        <taxon>Peronosporomycetes</taxon>
        <taxon>Peronosporales</taxon>
        <taxon>Peronosporaceae</taxon>
        <taxon>Phytophthora</taxon>
    </lineage>
</organism>
<evidence type="ECO:0000256" key="5">
    <source>
        <dbReference type="RuleBase" id="RU367124"/>
    </source>
</evidence>
<keyword evidence="4" id="KW-0732">Signal</keyword>
<keyword evidence="3 5" id="KW-0964">Secreted</keyword>
<gene>
    <name evidence="6" type="ORF">F442_02361</name>
</gene>
<name>W2ZZ52_PHYNI</name>
<dbReference type="AlphaFoldDB" id="W2ZZ52"/>
<comment type="caution">
    <text evidence="6">The sequence shown here is derived from an EMBL/GenBank/DDBJ whole genome shotgun (WGS) entry which is preliminary data.</text>
</comment>
<evidence type="ECO:0000256" key="2">
    <source>
        <dbReference type="ARBA" id="ARBA00010400"/>
    </source>
</evidence>
<dbReference type="Pfam" id="PF16810">
    <property type="entry name" value="RXLR"/>
    <property type="match status" value="1"/>
</dbReference>
<proteinExistence type="inferred from homology"/>
<evidence type="ECO:0000256" key="4">
    <source>
        <dbReference type="ARBA" id="ARBA00022729"/>
    </source>
</evidence>
<comment type="similarity">
    <text evidence="2 5">Belongs to the RxLR effector family.</text>
</comment>
<accession>W2ZZ52</accession>
<sequence>MDENDMERSTWIEEDIEPEAIKEHLRWVAKLLVRAVSAKDHNQPVLPMRLSHLVLLGAVAISLLTEASLAAEAPRLGSDISSMTVVSRGADQGVNIDKRMLRYHSNNKRDAEEDEEERGIPSGADLAHLAGLAKTNKADSLGTKLTDFFNGMVKGGVNPSNIHKTELSAKDYDKLRKRFGTWYRHYKDIE</sequence>
<reference evidence="6 7" key="1">
    <citation type="submission" date="2013-11" db="EMBL/GenBank/DDBJ databases">
        <title>The Genome Sequence of Phytophthora parasitica P10297.</title>
        <authorList>
            <consortium name="The Broad Institute Genomics Platform"/>
            <person name="Russ C."/>
            <person name="Tyler B."/>
            <person name="Panabieres F."/>
            <person name="Shan W."/>
            <person name="Tripathy S."/>
            <person name="Grunwald N."/>
            <person name="Machado M."/>
            <person name="Johnson C.S."/>
            <person name="Walker B."/>
            <person name="Young S.K."/>
            <person name="Zeng Q."/>
            <person name="Gargeya S."/>
            <person name="Fitzgerald M."/>
            <person name="Haas B."/>
            <person name="Abouelleil A."/>
            <person name="Allen A.W."/>
            <person name="Alvarado L."/>
            <person name="Arachchi H.M."/>
            <person name="Berlin A.M."/>
            <person name="Chapman S.B."/>
            <person name="Gainer-Dewar J."/>
            <person name="Goldberg J."/>
            <person name="Griggs A."/>
            <person name="Gujja S."/>
            <person name="Hansen M."/>
            <person name="Howarth C."/>
            <person name="Imamovic A."/>
            <person name="Ireland A."/>
            <person name="Larimer J."/>
            <person name="McCowan C."/>
            <person name="Murphy C."/>
            <person name="Pearson M."/>
            <person name="Poon T.W."/>
            <person name="Priest M."/>
            <person name="Roberts A."/>
            <person name="Saif S."/>
            <person name="Shea T."/>
            <person name="Sisk P."/>
            <person name="Sykes S."/>
            <person name="Wortman J."/>
            <person name="Nusbaum C."/>
            <person name="Birren B."/>
        </authorList>
    </citation>
    <scope>NUCLEOTIDE SEQUENCE [LARGE SCALE GENOMIC DNA]</scope>
    <source>
        <strain evidence="6 7">P10297</strain>
    </source>
</reference>
<dbReference type="OrthoDB" id="10485562at2759"/>
<dbReference type="Proteomes" id="UP000018948">
    <property type="component" value="Unassembled WGS sequence"/>
</dbReference>
<evidence type="ECO:0000256" key="1">
    <source>
        <dbReference type="ARBA" id="ARBA00004613"/>
    </source>
</evidence>
<evidence type="ECO:0000313" key="6">
    <source>
        <dbReference type="EMBL" id="ETP52657.1"/>
    </source>
</evidence>
<dbReference type="InterPro" id="IPR031825">
    <property type="entry name" value="RXLR"/>
</dbReference>
<comment type="domain">
    <text evidence="5">The RxLR-dEER motif acts to carry the protein into the host cell cytoplasm through binding to cell surface phosphatidylinositol-3-phosphate.</text>
</comment>
<evidence type="ECO:0000256" key="3">
    <source>
        <dbReference type="ARBA" id="ARBA00022525"/>
    </source>
</evidence>
<comment type="subcellular location">
    <subcellularLocation>
        <location evidence="1 5">Secreted</location>
    </subcellularLocation>
</comment>
<dbReference type="EMBL" id="ANIY01000496">
    <property type="protein sequence ID" value="ETP52657.1"/>
    <property type="molecule type" value="Genomic_DNA"/>
</dbReference>
<dbReference type="GO" id="GO:0005576">
    <property type="term" value="C:extracellular region"/>
    <property type="evidence" value="ECO:0007669"/>
    <property type="project" value="UniProtKB-SubCell"/>
</dbReference>
<comment type="function">
    <text evidence="5">Effector that suppresses plant defense responses during pathogen infection.</text>
</comment>